<feature type="binding site" evidence="3">
    <location>
        <begin position="251"/>
        <end position="258"/>
    </location>
    <ligand>
        <name>ATP</name>
        <dbReference type="ChEBI" id="CHEBI:30616"/>
    </ligand>
</feature>
<keyword evidence="6" id="KW-0131">Cell cycle</keyword>
<feature type="transmembrane region" description="Helical" evidence="4">
    <location>
        <begin position="79"/>
        <end position="99"/>
    </location>
</feature>
<keyword evidence="2 3" id="KW-0067">ATP-binding</keyword>
<keyword evidence="4" id="KW-1133">Transmembrane helix</keyword>
<sequence>MTRRMTALLADLDPAARVTVRHRRPVGVTPEDSVGVTLGKLAGWLLRAGLAGLARLAVRYRRTSLALLIVLLAVDRVGWRPLAVAVALLAGGVLVWRIVHPGSYRLWLAGRLAAWWRRWTRYAPRWGRLMARHNLTVTANDVEQWPRLLRVRTTRARDSLLVGLRPGQSPDDLDAVTVPLAHALRADEVQIRVHRPGRVWVDVRRRDLLATPIPALPIPTTPDLRALPVGLREDGAPWTLGLLGTHTLLAGATGTGKGSVLHSILRGLAPLIAAGVVEVWGIDPKGGMELYPARGLFTRYADGSTGEMADLLMAGADYTRIRAAELKTRRLRMLTPSVETPFVLLLVDEFAFLSAYQPDHRLAASVDIAVQIICSQGRGPGVGLLVAVQDPSKDVLPYRQLFPTRIALRLDEPVQVDMVLGEGARARGARCDAIPPWAHGVGYVRLDRQREPIRVRAAYPTDTDITTLARDYPAPLAIPGPRTAAADMPAVPSATAVTDPYLTEAELDPEWQAFIRSRSRAGKTLH</sequence>
<dbReference type="PANTHER" id="PTHR22683:SF41">
    <property type="entry name" value="DNA TRANSLOCASE FTSK"/>
    <property type="match status" value="1"/>
</dbReference>
<protein>
    <submittedName>
        <fullName evidence="6">Cell division protein FtsK/SpoIIIE</fullName>
    </submittedName>
</protein>
<dbReference type="InterPro" id="IPR002543">
    <property type="entry name" value="FtsK_dom"/>
</dbReference>
<dbReference type="eggNOG" id="COG1674">
    <property type="taxonomic scope" value="Bacteria"/>
</dbReference>
<dbReference type="GO" id="GO:0003677">
    <property type="term" value="F:DNA binding"/>
    <property type="evidence" value="ECO:0007669"/>
    <property type="project" value="InterPro"/>
</dbReference>
<dbReference type="Pfam" id="PF01580">
    <property type="entry name" value="FtsK_SpoIIIE"/>
    <property type="match status" value="1"/>
</dbReference>
<name>F8B4F9_9ACTN</name>
<evidence type="ECO:0000256" key="4">
    <source>
        <dbReference type="SAM" id="Phobius"/>
    </source>
</evidence>
<keyword evidence="1 3" id="KW-0547">Nucleotide-binding</keyword>
<dbReference type="InterPro" id="IPR050206">
    <property type="entry name" value="FtsK/SpoIIIE/SftA"/>
</dbReference>
<dbReference type="Gene3D" id="3.40.50.300">
    <property type="entry name" value="P-loop containing nucleotide triphosphate hydrolases"/>
    <property type="match status" value="1"/>
</dbReference>
<dbReference type="HOGENOM" id="CLU_034934_1_1_11"/>
<reference evidence="6 7" key="1">
    <citation type="submission" date="2011-05" db="EMBL/GenBank/DDBJ databases">
        <title>Complete sequence of chromosome of Frankia symbiont of Datisca glomerata.</title>
        <authorList>
            <consortium name="US DOE Joint Genome Institute"/>
            <person name="Lucas S."/>
            <person name="Han J."/>
            <person name="Lapidus A."/>
            <person name="Cheng J.-F."/>
            <person name="Goodwin L."/>
            <person name="Pitluck S."/>
            <person name="Peters L."/>
            <person name="Mikhailova N."/>
            <person name="Chertkov O."/>
            <person name="Teshima H."/>
            <person name="Han C."/>
            <person name="Tapia R."/>
            <person name="Land M."/>
            <person name="Hauser L."/>
            <person name="Kyrpides N."/>
            <person name="Ivanova N."/>
            <person name="Pagani I."/>
            <person name="Berry A."/>
            <person name="Pawlowski K."/>
            <person name="Persson T."/>
            <person name="Vanden Heuvel B."/>
            <person name="Benson D."/>
            <person name="Woyke T."/>
        </authorList>
    </citation>
    <scope>NUCLEOTIDE SEQUENCE [LARGE SCALE GENOMIC DNA]</scope>
    <source>
        <strain evidence="7">4085684</strain>
    </source>
</reference>
<dbReference type="GO" id="GO:0051301">
    <property type="term" value="P:cell division"/>
    <property type="evidence" value="ECO:0007669"/>
    <property type="project" value="UniProtKB-KW"/>
</dbReference>
<dbReference type="AlphaFoldDB" id="F8B4F9"/>
<evidence type="ECO:0000259" key="5">
    <source>
        <dbReference type="PROSITE" id="PS50901"/>
    </source>
</evidence>
<dbReference type="SUPFAM" id="SSF52540">
    <property type="entry name" value="P-loop containing nucleoside triphosphate hydrolases"/>
    <property type="match status" value="1"/>
</dbReference>
<keyword evidence="7" id="KW-1185">Reference proteome</keyword>
<evidence type="ECO:0000256" key="3">
    <source>
        <dbReference type="PROSITE-ProRule" id="PRU00289"/>
    </source>
</evidence>
<keyword evidence="4" id="KW-0472">Membrane</keyword>
<gene>
    <name evidence="6" type="ordered locus">FsymDg_0332</name>
</gene>
<dbReference type="InterPro" id="IPR027417">
    <property type="entry name" value="P-loop_NTPase"/>
</dbReference>
<dbReference type="GO" id="GO:0005524">
    <property type="term" value="F:ATP binding"/>
    <property type="evidence" value="ECO:0007669"/>
    <property type="project" value="UniProtKB-UniRule"/>
</dbReference>
<evidence type="ECO:0000256" key="2">
    <source>
        <dbReference type="ARBA" id="ARBA00022840"/>
    </source>
</evidence>
<keyword evidence="6" id="KW-0132">Cell division</keyword>
<dbReference type="EMBL" id="CP002801">
    <property type="protein sequence ID" value="AEH07900.1"/>
    <property type="molecule type" value="Genomic_DNA"/>
</dbReference>
<feature type="domain" description="FtsK" evidence="5">
    <location>
        <begin position="235"/>
        <end position="417"/>
    </location>
</feature>
<proteinExistence type="predicted"/>
<evidence type="ECO:0000313" key="7">
    <source>
        <dbReference type="Proteomes" id="UP000001549"/>
    </source>
</evidence>
<dbReference type="Proteomes" id="UP000001549">
    <property type="component" value="Chromosome"/>
</dbReference>
<dbReference type="PANTHER" id="PTHR22683">
    <property type="entry name" value="SPORULATION PROTEIN RELATED"/>
    <property type="match status" value="1"/>
</dbReference>
<evidence type="ECO:0000313" key="6">
    <source>
        <dbReference type="EMBL" id="AEH07900.1"/>
    </source>
</evidence>
<dbReference type="RefSeq" id="WP_013871895.1">
    <property type="nucleotide sequence ID" value="NC_015656.1"/>
</dbReference>
<dbReference type="STRING" id="656024.FsymDg_0332"/>
<organism evidence="6 7">
    <name type="scientific">Candidatus Protofrankia datiscae</name>
    <dbReference type="NCBI Taxonomy" id="2716812"/>
    <lineage>
        <taxon>Bacteria</taxon>
        <taxon>Bacillati</taxon>
        <taxon>Actinomycetota</taxon>
        <taxon>Actinomycetes</taxon>
        <taxon>Frankiales</taxon>
        <taxon>Frankiaceae</taxon>
        <taxon>Protofrankia</taxon>
    </lineage>
</organism>
<accession>F8B4F9</accession>
<dbReference type="PROSITE" id="PS50901">
    <property type="entry name" value="FTSK"/>
    <property type="match status" value="1"/>
</dbReference>
<evidence type="ECO:0000256" key="1">
    <source>
        <dbReference type="ARBA" id="ARBA00022741"/>
    </source>
</evidence>
<keyword evidence="4" id="KW-0812">Transmembrane</keyword>
<dbReference type="KEGG" id="fsy:FsymDg_0332"/>
<dbReference type="CDD" id="cd01127">
    <property type="entry name" value="TrwB_TraG_TraD_VirD4"/>
    <property type="match status" value="1"/>
</dbReference>